<evidence type="ECO:0000313" key="2">
    <source>
        <dbReference type="EMBL" id="KAK4416670.1"/>
    </source>
</evidence>
<sequence>MENSLPSSSTSSSNPSGGVCGGGTEEAPQASNEEEKAVRGSFKFSSFASLAHRVAGDDQSLQTLERLKVRWHARYGDSSSGTLSTTIGALSGSELFESHTVACGSSPRTRVTETINPLPPARVLLQDATGLPSPRPVSPNLPSTEATESFSPDHADVYV</sequence>
<reference evidence="2" key="1">
    <citation type="submission" date="2020-06" db="EMBL/GenBank/DDBJ databases">
        <authorList>
            <person name="Li T."/>
            <person name="Hu X."/>
            <person name="Zhang T."/>
            <person name="Song X."/>
            <person name="Zhang H."/>
            <person name="Dai N."/>
            <person name="Sheng W."/>
            <person name="Hou X."/>
            <person name="Wei L."/>
        </authorList>
    </citation>
    <scope>NUCLEOTIDE SEQUENCE</scope>
    <source>
        <strain evidence="2">3651</strain>
        <tissue evidence="2">Leaf</tissue>
    </source>
</reference>
<feature type="compositionally biased region" description="Polar residues" evidence="1">
    <location>
        <begin position="140"/>
        <end position="150"/>
    </location>
</feature>
<feature type="compositionally biased region" description="Low complexity" evidence="1">
    <location>
        <begin position="1"/>
        <end position="16"/>
    </location>
</feature>
<accession>A0AAE1XRE6</accession>
<gene>
    <name evidence="2" type="ORF">Salat_2492500</name>
</gene>
<reference evidence="2" key="2">
    <citation type="journal article" date="2024" name="Plant">
        <title>Genomic evolution and insights into agronomic trait innovations of Sesamum species.</title>
        <authorList>
            <person name="Miao H."/>
            <person name="Wang L."/>
            <person name="Qu L."/>
            <person name="Liu H."/>
            <person name="Sun Y."/>
            <person name="Le M."/>
            <person name="Wang Q."/>
            <person name="Wei S."/>
            <person name="Zheng Y."/>
            <person name="Lin W."/>
            <person name="Duan Y."/>
            <person name="Cao H."/>
            <person name="Xiong S."/>
            <person name="Wang X."/>
            <person name="Wei L."/>
            <person name="Li C."/>
            <person name="Ma Q."/>
            <person name="Ju M."/>
            <person name="Zhao R."/>
            <person name="Li G."/>
            <person name="Mu C."/>
            <person name="Tian Q."/>
            <person name="Mei H."/>
            <person name="Zhang T."/>
            <person name="Gao T."/>
            <person name="Zhang H."/>
        </authorList>
    </citation>
    <scope>NUCLEOTIDE SEQUENCE</scope>
    <source>
        <strain evidence="2">3651</strain>
    </source>
</reference>
<dbReference type="EMBL" id="JACGWO010000010">
    <property type="protein sequence ID" value="KAK4416670.1"/>
    <property type="molecule type" value="Genomic_DNA"/>
</dbReference>
<name>A0AAE1XRE6_9LAMI</name>
<proteinExistence type="predicted"/>
<evidence type="ECO:0000313" key="3">
    <source>
        <dbReference type="Proteomes" id="UP001293254"/>
    </source>
</evidence>
<feature type="region of interest" description="Disordered" evidence="1">
    <location>
        <begin position="127"/>
        <end position="159"/>
    </location>
</feature>
<protein>
    <submittedName>
        <fullName evidence="2">Uncharacterized protein</fullName>
    </submittedName>
</protein>
<feature type="non-terminal residue" evidence="2">
    <location>
        <position position="159"/>
    </location>
</feature>
<comment type="caution">
    <text evidence="2">The sequence shown here is derived from an EMBL/GenBank/DDBJ whole genome shotgun (WGS) entry which is preliminary data.</text>
</comment>
<evidence type="ECO:0000256" key="1">
    <source>
        <dbReference type="SAM" id="MobiDB-lite"/>
    </source>
</evidence>
<keyword evidence="3" id="KW-1185">Reference proteome</keyword>
<dbReference type="Proteomes" id="UP001293254">
    <property type="component" value="Unassembled WGS sequence"/>
</dbReference>
<feature type="region of interest" description="Disordered" evidence="1">
    <location>
        <begin position="1"/>
        <end position="38"/>
    </location>
</feature>
<dbReference type="AlphaFoldDB" id="A0AAE1XRE6"/>
<organism evidence="2 3">
    <name type="scientific">Sesamum alatum</name>
    <dbReference type="NCBI Taxonomy" id="300844"/>
    <lineage>
        <taxon>Eukaryota</taxon>
        <taxon>Viridiplantae</taxon>
        <taxon>Streptophyta</taxon>
        <taxon>Embryophyta</taxon>
        <taxon>Tracheophyta</taxon>
        <taxon>Spermatophyta</taxon>
        <taxon>Magnoliopsida</taxon>
        <taxon>eudicotyledons</taxon>
        <taxon>Gunneridae</taxon>
        <taxon>Pentapetalae</taxon>
        <taxon>asterids</taxon>
        <taxon>lamiids</taxon>
        <taxon>Lamiales</taxon>
        <taxon>Pedaliaceae</taxon>
        <taxon>Sesamum</taxon>
    </lineage>
</organism>